<name>A0ABU9N5G6_9FLAO</name>
<protein>
    <submittedName>
        <fullName evidence="2">Uncharacterized protein</fullName>
    </submittedName>
</protein>
<feature type="transmembrane region" description="Helical" evidence="1">
    <location>
        <begin position="63"/>
        <end position="85"/>
    </location>
</feature>
<dbReference type="RefSeq" id="WP_342695872.1">
    <property type="nucleotide sequence ID" value="NZ_JBCGDO010000009.1"/>
</dbReference>
<organism evidence="2 3">
    <name type="scientific">Flavobacterium aureirubrum</name>
    <dbReference type="NCBI Taxonomy" id="3133147"/>
    <lineage>
        <taxon>Bacteria</taxon>
        <taxon>Pseudomonadati</taxon>
        <taxon>Bacteroidota</taxon>
        <taxon>Flavobacteriia</taxon>
        <taxon>Flavobacteriales</taxon>
        <taxon>Flavobacteriaceae</taxon>
        <taxon>Flavobacterium</taxon>
    </lineage>
</organism>
<accession>A0ABU9N5G6</accession>
<comment type="caution">
    <text evidence="2">The sequence shown here is derived from an EMBL/GenBank/DDBJ whole genome shotgun (WGS) entry which is preliminary data.</text>
</comment>
<keyword evidence="3" id="KW-1185">Reference proteome</keyword>
<keyword evidence="1" id="KW-0812">Transmembrane</keyword>
<evidence type="ECO:0000313" key="2">
    <source>
        <dbReference type="EMBL" id="MEM0542666.1"/>
    </source>
</evidence>
<sequence length="154" mass="16713">MKKVIVLGLLFFTTAIFSQQITYKKGKFYIKGEQISSRETRELLATNVKSATLFKQAKSKEGLGGFVLGLGIGLTVGDLAIGLFSDKKYPSGLTYAGIGAIAVSIPILSGRKKRIEEAIMEYNKDHQNNTLGFKNSFSVSAIGNQNGLGLQIKF</sequence>
<proteinExistence type="predicted"/>
<reference evidence="2 3" key="1">
    <citation type="submission" date="2024-03" db="EMBL/GenBank/DDBJ databases">
        <title>Two novel species of the genus Flavobacterium exhibiting potentially degradation of complex polysaccharides.</title>
        <authorList>
            <person name="Lian X."/>
        </authorList>
    </citation>
    <scope>NUCLEOTIDE SEQUENCE [LARGE SCALE GENOMIC DNA]</scope>
    <source>
        <strain evidence="3">j3</strain>
    </source>
</reference>
<gene>
    <name evidence="2" type="ORF">WFZ85_08545</name>
</gene>
<dbReference type="Proteomes" id="UP001460072">
    <property type="component" value="Unassembled WGS sequence"/>
</dbReference>
<evidence type="ECO:0000313" key="3">
    <source>
        <dbReference type="Proteomes" id="UP001460072"/>
    </source>
</evidence>
<keyword evidence="1" id="KW-1133">Transmembrane helix</keyword>
<evidence type="ECO:0000256" key="1">
    <source>
        <dbReference type="SAM" id="Phobius"/>
    </source>
</evidence>
<dbReference type="EMBL" id="JBCGDO010000009">
    <property type="protein sequence ID" value="MEM0542666.1"/>
    <property type="molecule type" value="Genomic_DNA"/>
</dbReference>
<feature type="transmembrane region" description="Helical" evidence="1">
    <location>
        <begin position="92"/>
        <end position="109"/>
    </location>
</feature>
<keyword evidence="1" id="KW-0472">Membrane</keyword>